<proteinExistence type="predicted"/>
<dbReference type="Proteomes" id="UP000265703">
    <property type="component" value="Unassembled WGS sequence"/>
</dbReference>
<organism evidence="1 2">
    <name type="scientific">Glomus cerebriforme</name>
    <dbReference type="NCBI Taxonomy" id="658196"/>
    <lineage>
        <taxon>Eukaryota</taxon>
        <taxon>Fungi</taxon>
        <taxon>Fungi incertae sedis</taxon>
        <taxon>Mucoromycota</taxon>
        <taxon>Glomeromycotina</taxon>
        <taxon>Glomeromycetes</taxon>
        <taxon>Glomerales</taxon>
        <taxon>Glomeraceae</taxon>
        <taxon>Glomus</taxon>
    </lineage>
</organism>
<dbReference type="EMBL" id="QKYT01000260">
    <property type="protein sequence ID" value="RIA88514.1"/>
    <property type="molecule type" value="Genomic_DNA"/>
</dbReference>
<protein>
    <submittedName>
        <fullName evidence="1">Uncharacterized protein</fullName>
    </submittedName>
</protein>
<dbReference type="AlphaFoldDB" id="A0A397T0E1"/>
<evidence type="ECO:0000313" key="2">
    <source>
        <dbReference type="Proteomes" id="UP000265703"/>
    </source>
</evidence>
<keyword evidence="2" id="KW-1185">Reference proteome</keyword>
<reference evidence="1 2" key="1">
    <citation type="submission" date="2018-06" db="EMBL/GenBank/DDBJ databases">
        <title>Comparative genomics reveals the genomic features of Rhizophagus irregularis, R. cerebriforme, R. diaphanum and Gigaspora rosea, and their symbiotic lifestyle signature.</title>
        <authorList>
            <person name="Morin E."/>
            <person name="San Clemente H."/>
            <person name="Chen E.C.H."/>
            <person name="De La Providencia I."/>
            <person name="Hainaut M."/>
            <person name="Kuo A."/>
            <person name="Kohler A."/>
            <person name="Murat C."/>
            <person name="Tang N."/>
            <person name="Roy S."/>
            <person name="Loubradou J."/>
            <person name="Henrissat B."/>
            <person name="Grigoriev I.V."/>
            <person name="Corradi N."/>
            <person name="Roux C."/>
            <person name="Martin F.M."/>
        </authorList>
    </citation>
    <scope>NUCLEOTIDE SEQUENCE [LARGE SCALE GENOMIC DNA]</scope>
    <source>
        <strain evidence="1 2">DAOM 227022</strain>
    </source>
</reference>
<accession>A0A397T0E1</accession>
<gene>
    <name evidence="1" type="ORF">C1645_826245</name>
</gene>
<name>A0A397T0E1_9GLOM</name>
<evidence type="ECO:0000313" key="1">
    <source>
        <dbReference type="EMBL" id="RIA88514.1"/>
    </source>
</evidence>
<sequence>MTVDWSKFFEILTKSSPTSLFKFKFYKSAEIESFKTFFDNWKDRQPMLLQTISNILYANADYFDLMKRSPVLHSLHDMNYEDYLG</sequence>
<dbReference type="OrthoDB" id="2316553at2759"/>
<comment type="caution">
    <text evidence="1">The sequence shown here is derived from an EMBL/GenBank/DDBJ whole genome shotgun (WGS) entry which is preliminary data.</text>
</comment>